<reference evidence="2 3" key="1">
    <citation type="submission" date="2020-02" db="EMBL/GenBank/DDBJ databases">
        <authorList>
            <person name="Ma Q."/>
            <person name="Huang Y."/>
            <person name="Song X."/>
            <person name="Pei D."/>
        </authorList>
    </citation>
    <scope>NUCLEOTIDE SEQUENCE [LARGE SCALE GENOMIC DNA]</scope>
    <source>
        <strain evidence="2">Sxm20200214</strain>
        <tissue evidence="2">Leaf</tissue>
    </source>
</reference>
<sequence length="163" mass="18796">MARFKAKVADKEIARLKDELESSRCRERERGKRKIVEVMKSRCDKFSQKFEELKGRYKALVDYRECRGTVGGLYLTRLPDYSFTNEYAKQTGHMVEKGKDFKIFEVKEEIWEQWEPVPVSHDTVEAERGDPGEAGEVDQSVAPLDVNDYSIGRSMSGDFDLGD</sequence>
<dbReference type="AlphaFoldDB" id="A0A8X7QD52"/>
<gene>
    <name evidence="2" type="ORF">Bca52824_073489</name>
</gene>
<dbReference type="Proteomes" id="UP000886595">
    <property type="component" value="Unassembled WGS sequence"/>
</dbReference>
<dbReference type="OrthoDB" id="1116524at2759"/>
<dbReference type="EMBL" id="JAAMPC010000014">
    <property type="protein sequence ID" value="KAG2266410.1"/>
    <property type="molecule type" value="Genomic_DNA"/>
</dbReference>
<feature type="region of interest" description="Disordered" evidence="1">
    <location>
        <begin position="123"/>
        <end position="163"/>
    </location>
</feature>
<protein>
    <submittedName>
        <fullName evidence="2">Uncharacterized protein</fullName>
    </submittedName>
</protein>
<organism evidence="2 3">
    <name type="scientific">Brassica carinata</name>
    <name type="common">Ethiopian mustard</name>
    <name type="synonym">Abyssinian cabbage</name>
    <dbReference type="NCBI Taxonomy" id="52824"/>
    <lineage>
        <taxon>Eukaryota</taxon>
        <taxon>Viridiplantae</taxon>
        <taxon>Streptophyta</taxon>
        <taxon>Embryophyta</taxon>
        <taxon>Tracheophyta</taxon>
        <taxon>Spermatophyta</taxon>
        <taxon>Magnoliopsida</taxon>
        <taxon>eudicotyledons</taxon>
        <taxon>Gunneridae</taxon>
        <taxon>Pentapetalae</taxon>
        <taxon>rosids</taxon>
        <taxon>malvids</taxon>
        <taxon>Brassicales</taxon>
        <taxon>Brassicaceae</taxon>
        <taxon>Brassiceae</taxon>
        <taxon>Brassica</taxon>
    </lineage>
</organism>
<evidence type="ECO:0000313" key="3">
    <source>
        <dbReference type="Proteomes" id="UP000886595"/>
    </source>
</evidence>
<proteinExistence type="predicted"/>
<name>A0A8X7QD52_BRACI</name>
<comment type="caution">
    <text evidence="2">The sequence shown here is derived from an EMBL/GenBank/DDBJ whole genome shotgun (WGS) entry which is preliminary data.</text>
</comment>
<evidence type="ECO:0000313" key="2">
    <source>
        <dbReference type="EMBL" id="KAG2266410.1"/>
    </source>
</evidence>
<keyword evidence="3" id="KW-1185">Reference proteome</keyword>
<accession>A0A8X7QD52</accession>
<evidence type="ECO:0000256" key="1">
    <source>
        <dbReference type="SAM" id="MobiDB-lite"/>
    </source>
</evidence>